<dbReference type="PRINTS" id="PR00081">
    <property type="entry name" value="GDHRDH"/>
</dbReference>
<organism evidence="4 5">
    <name type="scientific">Actinocrinis puniceicyclus</name>
    <dbReference type="NCBI Taxonomy" id="977794"/>
    <lineage>
        <taxon>Bacteria</taxon>
        <taxon>Bacillati</taxon>
        <taxon>Actinomycetota</taxon>
        <taxon>Actinomycetes</taxon>
        <taxon>Catenulisporales</taxon>
        <taxon>Actinospicaceae</taxon>
        <taxon>Actinocrinis</taxon>
    </lineage>
</organism>
<accession>A0A8J7WKF1</accession>
<protein>
    <submittedName>
        <fullName evidence="4">SDR family NAD(P)-dependent oxidoreductase</fullName>
    </submittedName>
</protein>
<dbReference type="InterPro" id="IPR002347">
    <property type="entry name" value="SDR_fam"/>
</dbReference>
<evidence type="ECO:0000256" key="2">
    <source>
        <dbReference type="ARBA" id="ARBA00023002"/>
    </source>
</evidence>
<name>A0A8J7WKF1_9ACTN</name>
<proteinExistence type="inferred from homology"/>
<sequence>MVLWKAWRAADAPDLSGRVALVTGATSGIGLETATQLARGGARTLLGCRDLGRGQRAKERIVERCGAASVELVRVDLADLESVRDAAREIADRAGHLDLLVNNAGVMAPPPQLTDQGFELQLGTNHLGHFALTGRLLPLLLAADGARVITVSSIAHHLAGGAGLSEPTDFKTLPHGSRWLGYARSKLANLLFALELDRQVRDCTDAATGLRSIAVHPGVTRSELVARASIGQRPLIGRIAQLSTQVISQSTASGALPTLYAATRADAAGGEFFGPRLGVRGAPVRVRPSHVARDAVLADRLWQASAAATGVGYEELCKPRRAGVDR</sequence>
<dbReference type="Proteomes" id="UP000677913">
    <property type="component" value="Unassembled WGS sequence"/>
</dbReference>
<dbReference type="RefSeq" id="WP_211468064.1">
    <property type="nucleotide sequence ID" value="NZ_JAGSXH010000037.1"/>
</dbReference>
<evidence type="ECO:0000313" key="4">
    <source>
        <dbReference type="EMBL" id="MBS2963926.1"/>
    </source>
</evidence>
<dbReference type="SUPFAM" id="SSF51735">
    <property type="entry name" value="NAD(P)-binding Rossmann-fold domains"/>
    <property type="match status" value="1"/>
</dbReference>
<dbReference type="Gene3D" id="3.40.50.720">
    <property type="entry name" value="NAD(P)-binding Rossmann-like Domain"/>
    <property type="match status" value="1"/>
</dbReference>
<evidence type="ECO:0000313" key="5">
    <source>
        <dbReference type="Proteomes" id="UP000677913"/>
    </source>
</evidence>
<gene>
    <name evidence="4" type="ORF">KGA66_12785</name>
</gene>
<keyword evidence="2" id="KW-0560">Oxidoreductase</keyword>
<dbReference type="EMBL" id="JAGSXH010000037">
    <property type="protein sequence ID" value="MBS2963926.1"/>
    <property type="molecule type" value="Genomic_DNA"/>
</dbReference>
<evidence type="ECO:0000256" key="1">
    <source>
        <dbReference type="ARBA" id="ARBA00006484"/>
    </source>
</evidence>
<dbReference type="InterPro" id="IPR036291">
    <property type="entry name" value="NAD(P)-bd_dom_sf"/>
</dbReference>
<reference evidence="4" key="1">
    <citation type="submission" date="2021-04" db="EMBL/GenBank/DDBJ databases">
        <title>Genome based classification of Actinospica acidithermotolerans sp. nov., an actinobacterium isolated from an Indonesian hot spring.</title>
        <authorList>
            <person name="Kusuma A.B."/>
            <person name="Putra K.E."/>
            <person name="Nafisah S."/>
            <person name="Loh J."/>
            <person name="Nouioui I."/>
            <person name="Goodfellow M."/>
        </authorList>
    </citation>
    <scope>NUCLEOTIDE SEQUENCE</scope>
    <source>
        <strain evidence="4">DSM 45618</strain>
    </source>
</reference>
<dbReference type="GO" id="GO:0016491">
    <property type="term" value="F:oxidoreductase activity"/>
    <property type="evidence" value="ECO:0007669"/>
    <property type="project" value="UniProtKB-KW"/>
</dbReference>
<keyword evidence="5" id="KW-1185">Reference proteome</keyword>
<dbReference type="NCBIfam" id="NF004846">
    <property type="entry name" value="PRK06197.1"/>
    <property type="match status" value="1"/>
</dbReference>
<dbReference type="Pfam" id="PF00106">
    <property type="entry name" value="adh_short"/>
    <property type="match status" value="1"/>
</dbReference>
<comment type="similarity">
    <text evidence="1 3">Belongs to the short-chain dehydrogenases/reductases (SDR) family.</text>
</comment>
<evidence type="ECO:0000256" key="3">
    <source>
        <dbReference type="RuleBase" id="RU000363"/>
    </source>
</evidence>
<comment type="caution">
    <text evidence="4">The sequence shown here is derived from an EMBL/GenBank/DDBJ whole genome shotgun (WGS) entry which is preliminary data.</text>
</comment>
<dbReference type="PANTHER" id="PTHR24320">
    <property type="entry name" value="RETINOL DEHYDROGENASE"/>
    <property type="match status" value="1"/>
</dbReference>
<dbReference type="PANTHER" id="PTHR24320:SF148">
    <property type="entry name" value="NAD(P)-BINDING ROSSMANN-FOLD SUPERFAMILY PROTEIN"/>
    <property type="match status" value="1"/>
</dbReference>
<dbReference type="AlphaFoldDB" id="A0A8J7WKF1"/>
<dbReference type="PRINTS" id="PR00080">
    <property type="entry name" value="SDRFAMILY"/>
</dbReference>